<gene>
    <name evidence="14" type="ORF">SAMN05444336_103267</name>
</gene>
<dbReference type="InterPro" id="IPR050571">
    <property type="entry name" value="Class-IV_PLP-Dep_Aminotrnsfr"/>
</dbReference>
<name>A0A1H2YWI1_9RHOB</name>
<dbReference type="InterPro" id="IPR036038">
    <property type="entry name" value="Aminotransferase-like"/>
</dbReference>
<comment type="pathway">
    <text evidence="4">Amino-acid biosynthesis; L-valine biosynthesis; L-valine from pyruvate: step 4/4.</text>
</comment>
<comment type="catalytic activity">
    <reaction evidence="12">
        <text>L-isoleucine + 2-oxoglutarate = (S)-3-methyl-2-oxopentanoate + L-glutamate</text>
        <dbReference type="Rhea" id="RHEA:24801"/>
        <dbReference type="ChEBI" id="CHEBI:16810"/>
        <dbReference type="ChEBI" id="CHEBI:29985"/>
        <dbReference type="ChEBI" id="CHEBI:35146"/>
        <dbReference type="ChEBI" id="CHEBI:58045"/>
        <dbReference type="EC" id="2.6.1.42"/>
    </reaction>
</comment>
<keyword evidence="10" id="KW-0100">Branched-chain amino acid biosynthesis</keyword>
<dbReference type="InterPro" id="IPR001544">
    <property type="entry name" value="Aminotrans_IV"/>
</dbReference>
<evidence type="ECO:0000313" key="14">
    <source>
        <dbReference type="EMBL" id="SDX08929.1"/>
    </source>
</evidence>
<reference evidence="14 15" key="1">
    <citation type="submission" date="2016-10" db="EMBL/GenBank/DDBJ databases">
        <authorList>
            <person name="de Groot N.N."/>
        </authorList>
    </citation>
    <scope>NUCLEOTIDE SEQUENCE [LARGE SCALE GENOMIC DNA]</scope>
    <source>
        <strain evidence="14 15">DSM 17890</strain>
    </source>
</reference>
<sequence>MKHVQSPEAEPDYSAGAAYVSGRYVPAAEATVSALDWGFTRSDVTYDVVHVKDGAFFRLDRHLARFQASMAGLRMKIDLDAEGIAEVLHRCVALAGLRDAYVAMVCTRGVPAPGMPRKPSLIENRFMAYALPWIDVFTPEQQARGAHLIVAKTPRIPADSVDPTIKNYHWGDMVRALQEAEDAGAESAVLLDRDGFVTEGPGWNIFMIKDGALVAPDRGALEGITRGAVFDLCAELGIPAREGRITEAELREADEILTCTTAGGVMPVSRLDGRIYGNDRPGPISARLRELYWAKHAEGWDATPVRYDA</sequence>
<dbReference type="SUPFAM" id="SSF56752">
    <property type="entry name" value="D-aminoacid aminotransferase-like PLP-dependent enzymes"/>
    <property type="match status" value="1"/>
</dbReference>
<evidence type="ECO:0000256" key="9">
    <source>
        <dbReference type="ARBA" id="ARBA00022898"/>
    </source>
</evidence>
<comment type="cofactor">
    <cofactor evidence="1">
        <name>pyridoxal 5'-phosphate</name>
        <dbReference type="ChEBI" id="CHEBI:597326"/>
    </cofactor>
</comment>
<keyword evidence="10" id="KW-0028">Amino-acid biosynthesis</keyword>
<evidence type="ECO:0000256" key="12">
    <source>
        <dbReference type="ARBA" id="ARBA00048798"/>
    </source>
</evidence>
<organism evidence="14 15">
    <name type="scientific">Albimonas donghaensis</name>
    <dbReference type="NCBI Taxonomy" id="356660"/>
    <lineage>
        <taxon>Bacteria</taxon>
        <taxon>Pseudomonadati</taxon>
        <taxon>Pseudomonadota</taxon>
        <taxon>Alphaproteobacteria</taxon>
        <taxon>Rhodobacterales</taxon>
        <taxon>Paracoccaceae</taxon>
        <taxon>Albimonas</taxon>
    </lineage>
</organism>
<evidence type="ECO:0000313" key="15">
    <source>
        <dbReference type="Proteomes" id="UP000199118"/>
    </source>
</evidence>
<dbReference type="EC" id="2.6.1.42" evidence="7"/>
<keyword evidence="15" id="KW-1185">Reference proteome</keyword>
<proteinExistence type="inferred from homology"/>
<evidence type="ECO:0000256" key="13">
    <source>
        <dbReference type="ARBA" id="ARBA00049229"/>
    </source>
</evidence>
<comment type="catalytic activity">
    <reaction evidence="13">
        <text>L-leucine + 2-oxoglutarate = 4-methyl-2-oxopentanoate + L-glutamate</text>
        <dbReference type="Rhea" id="RHEA:18321"/>
        <dbReference type="ChEBI" id="CHEBI:16810"/>
        <dbReference type="ChEBI" id="CHEBI:17865"/>
        <dbReference type="ChEBI" id="CHEBI:29985"/>
        <dbReference type="ChEBI" id="CHEBI:57427"/>
        <dbReference type="EC" id="2.6.1.42"/>
    </reaction>
</comment>
<comment type="catalytic activity">
    <reaction evidence="11">
        <text>L-valine + 2-oxoglutarate = 3-methyl-2-oxobutanoate + L-glutamate</text>
        <dbReference type="Rhea" id="RHEA:24813"/>
        <dbReference type="ChEBI" id="CHEBI:11851"/>
        <dbReference type="ChEBI" id="CHEBI:16810"/>
        <dbReference type="ChEBI" id="CHEBI:29985"/>
        <dbReference type="ChEBI" id="CHEBI:57762"/>
        <dbReference type="EC" id="2.6.1.42"/>
    </reaction>
</comment>
<keyword evidence="14" id="KW-0032">Aminotransferase</keyword>
<dbReference type="OrthoDB" id="9805628at2"/>
<dbReference type="InterPro" id="IPR043132">
    <property type="entry name" value="BCAT-like_C"/>
</dbReference>
<accession>A0A1H2YWI1</accession>
<dbReference type="GO" id="GO:0008652">
    <property type="term" value="P:amino acid biosynthetic process"/>
    <property type="evidence" value="ECO:0007669"/>
    <property type="project" value="UniProtKB-ARBA"/>
</dbReference>
<dbReference type="RefSeq" id="WP_092681561.1">
    <property type="nucleotide sequence ID" value="NZ_FNMZ01000003.1"/>
</dbReference>
<comment type="similarity">
    <text evidence="6">Belongs to the class-IV pyridoxal-phosphate-dependent aminotransferase family.</text>
</comment>
<evidence type="ECO:0000256" key="8">
    <source>
        <dbReference type="ARBA" id="ARBA00014472"/>
    </source>
</evidence>
<evidence type="ECO:0000256" key="2">
    <source>
        <dbReference type="ARBA" id="ARBA00003109"/>
    </source>
</evidence>
<evidence type="ECO:0000256" key="10">
    <source>
        <dbReference type="ARBA" id="ARBA00023304"/>
    </source>
</evidence>
<dbReference type="EMBL" id="FNMZ01000003">
    <property type="protein sequence ID" value="SDX08929.1"/>
    <property type="molecule type" value="Genomic_DNA"/>
</dbReference>
<dbReference type="Gene3D" id="3.30.470.10">
    <property type="match status" value="1"/>
</dbReference>
<evidence type="ECO:0000256" key="1">
    <source>
        <dbReference type="ARBA" id="ARBA00001933"/>
    </source>
</evidence>
<dbReference type="InterPro" id="IPR043131">
    <property type="entry name" value="BCAT-like_N"/>
</dbReference>
<dbReference type="AlphaFoldDB" id="A0A1H2YWI1"/>
<keyword evidence="14" id="KW-0808">Transferase</keyword>
<dbReference type="PANTHER" id="PTHR42743">
    <property type="entry name" value="AMINO-ACID AMINOTRANSFERASE"/>
    <property type="match status" value="1"/>
</dbReference>
<keyword evidence="9" id="KW-0663">Pyridoxal phosphate</keyword>
<dbReference type="GO" id="GO:0004084">
    <property type="term" value="F:branched-chain-amino-acid transaminase activity"/>
    <property type="evidence" value="ECO:0007669"/>
    <property type="project" value="UniProtKB-EC"/>
</dbReference>
<evidence type="ECO:0000256" key="7">
    <source>
        <dbReference type="ARBA" id="ARBA00013053"/>
    </source>
</evidence>
<dbReference type="Pfam" id="PF01063">
    <property type="entry name" value="Aminotran_4"/>
    <property type="match status" value="1"/>
</dbReference>
<evidence type="ECO:0000256" key="5">
    <source>
        <dbReference type="ARBA" id="ARBA00005072"/>
    </source>
</evidence>
<evidence type="ECO:0000256" key="11">
    <source>
        <dbReference type="ARBA" id="ARBA00048212"/>
    </source>
</evidence>
<comment type="function">
    <text evidence="2">Acts on leucine, isoleucine and valine.</text>
</comment>
<dbReference type="GO" id="GO:0009082">
    <property type="term" value="P:branched-chain amino acid biosynthetic process"/>
    <property type="evidence" value="ECO:0007669"/>
    <property type="project" value="UniProtKB-KW"/>
</dbReference>
<protein>
    <recommendedName>
        <fullName evidence="8">Probable branched-chain-amino-acid aminotransferase</fullName>
        <ecNumber evidence="7">2.6.1.42</ecNumber>
    </recommendedName>
</protein>
<dbReference type="FunFam" id="3.20.10.10:FF:000002">
    <property type="entry name" value="D-alanine aminotransferase"/>
    <property type="match status" value="1"/>
</dbReference>
<evidence type="ECO:0000256" key="3">
    <source>
        <dbReference type="ARBA" id="ARBA00004824"/>
    </source>
</evidence>
<dbReference type="STRING" id="356660.SAMN05444336_103267"/>
<comment type="pathway">
    <text evidence="3">Amino-acid biosynthesis; L-isoleucine biosynthesis; L-isoleucine from 2-oxobutanoate: step 4/4.</text>
</comment>
<dbReference type="PANTHER" id="PTHR42743:SF11">
    <property type="entry name" value="AMINODEOXYCHORISMATE LYASE"/>
    <property type="match status" value="1"/>
</dbReference>
<evidence type="ECO:0000256" key="6">
    <source>
        <dbReference type="ARBA" id="ARBA00009320"/>
    </source>
</evidence>
<comment type="pathway">
    <text evidence="5">Amino-acid biosynthesis; L-leucine biosynthesis; L-leucine from 3-methyl-2-oxobutanoate: step 4/4.</text>
</comment>
<dbReference type="Proteomes" id="UP000199118">
    <property type="component" value="Unassembled WGS sequence"/>
</dbReference>
<dbReference type="Gene3D" id="3.20.10.10">
    <property type="entry name" value="D-amino Acid Aminotransferase, subunit A, domain 2"/>
    <property type="match status" value="1"/>
</dbReference>
<evidence type="ECO:0000256" key="4">
    <source>
        <dbReference type="ARBA" id="ARBA00004931"/>
    </source>
</evidence>